<dbReference type="GO" id="GO:0016603">
    <property type="term" value="F:glutaminyl-peptide cyclotransferase activity"/>
    <property type="evidence" value="ECO:0007669"/>
    <property type="project" value="TreeGrafter"/>
</dbReference>
<feature type="domain" description="Peptidase M28" evidence="4">
    <location>
        <begin position="122"/>
        <end position="264"/>
    </location>
</feature>
<evidence type="ECO:0000313" key="5">
    <source>
        <dbReference type="EMBL" id="CAH7683449.1"/>
    </source>
</evidence>
<dbReference type="PANTHER" id="PTHR12283:SF6">
    <property type="entry name" value="GLUTAMINYL-PEPTIDE CYCLOTRANSFERASE-RELATED"/>
    <property type="match status" value="1"/>
</dbReference>
<dbReference type="AlphaFoldDB" id="A0AAV0BA51"/>
<comment type="similarity">
    <text evidence="3">Belongs to the peptidase M28 family.</text>
</comment>
<keyword evidence="3" id="KW-0378">Hydrolase</keyword>
<keyword evidence="1" id="KW-0808">Transferase</keyword>
<keyword evidence="3" id="KW-0479">Metal-binding</keyword>
<dbReference type="InterPro" id="IPR007484">
    <property type="entry name" value="Peptidase_M28"/>
</dbReference>
<dbReference type="SUPFAM" id="SSF53187">
    <property type="entry name" value="Zn-dependent exopeptidases"/>
    <property type="match status" value="1"/>
</dbReference>
<dbReference type="GO" id="GO:0006508">
    <property type="term" value="P:proteolysis"/>
    <property type="evidence" value="ECO:0007669"/>
    <property type="project" value="UniProtKB-KW"/>
</dbReference>
<dbReference type="PANTHER" id="PTHR12283">
    <property type="entry name" value="GLUTAMINYL-PEPTIDE CYCLOTRANSFERASE"/>
    <property type="match status" value="1"/>
</dbReference>
<name>A0AAV0BA51_PHAPC</name>
<dbReference type="EMBL" id="CALTRL010004692">
    <property type="protein sequence ID" value="CAH7683449.1"/>
    <property type="molecule type" value="Genomic_DNA"/>
</dbReference>
<evidence type="ECO:0000256" key="3">
    <source>
        <dbReference type="RuleBase" id="RU361240"/>
    </source>
</evidence>
<dbReference type="GO" id="GO:0008270">
    <property type="term" value="F:zinc ion binding"/>
    <property type="evidence" value="ECO:0007669"/>
    <property type="project" value="TreeGrafter"/>
</dbReference>
<keyword evidence="2" id="KW-0012">Acyltransferase</keyword>
<comment type="caution">
    <text evidence="5">The sequence shown here is derived from an EMBL/GenBank/DDBJ whole genome shotgun (WGS) entry which is preliminary data.</text>
</comment>
<dbReference type="InterPro" id="IPR040234">
    <property type="entry name" value="QC/QCL"/>
</dbReference>
<gene>
    <name evidence="5" type="ORF">PPACK8108_LOCUS16970</name>
</gene>
<evidence type="ECO:0000259" key="4">
    <source>
        <dbReference type="Pfam" id="PF04389"/>
    </source>
</evidence>
<evidence type="ECO:0000256" key="1">
    <source>
        <dbReference type="ARBA" id="ARBA00022679"/>
    </source>
</evidence>
<accession>A0AAV0BA51</accession>
<proteinExistence type="inferred from homology"/>
<dbReference type="Proteomes" id="UP001153365">
    <property type="component" value="Unassembled WGS sequence"/>
</dbReference>
<keyword evidence="3" id="KW-0862">Zinc</keyword>
<evidence type="ECO:0000313" key="6">
    <source>
        <dbReference type="Proteomes" id="UP001153365"/>
    </source>
</evidence>
<dbReference type="Gene3D" id="3.40.630.10">
    <property type="entry name" value="Zn peptidases"/>
    <property type="match status" value="1"/>
</dbReference>
<feature type="domain" description="Peptidase M28" evidence="4">
    <location>
        <begin position="316"/>
        <end position="372"/>
    </location>
</feature>
<sequence>MNLQSLTQQSIISLTNLSSDPDSTLNFYRSDSLLSRILIPRPVESQNLSDCRQIFSRHFEGLSNSIDVPDSHPIYKNLKTQPSYSSQQIHQIKTWSLESHSFTDQTPYGTKRFTSQIFTHDPTAPLRLILAAHIDSKFFPNSPQNGFVGATDSAAPVAIILEVARSLTPLLDSQLIQHLNSYQEERVTLQVVLLDGEEAFKDWSSTDSIYGARALAKAWSEPQSTPTATSKLIRSLDEIQAFVLLDLLGSSEPTINNYYQETGWIFDTMERAESRLDELGIFKDLRIKTLKAEGSKPVKLQRDRGRRRPFFVKRNHHNQVSFGHIEDDHLPFLKEDVPILHLISSPFPRVWHSLEDDRTALDLQTILEWNLILQTSLIEYFGLHRFLKNSYSKDLNVRRKDELVI</sequence>
<dbReference type="Pfam" id="PF04389">
    <property type="entry name" value="Peptidase_M28"/>
    <property type="match status" value="2"/>
</dbReference>
<evidence type="ECO:0000256" key="2">
    <source>
        <dbReference type="ARBA" id="ARBA00023315"/>
    </source>
</evidence>
<keyword evidence="6" id="KW-1185">Reference proteome</keyword>
<dbReference type="EC" id="3.4.-.-" evidence="3"/>
<organism evidence="5 6">
    <name type="scientific">Phakopsora pachyrhizi</name>
    <name type="common">Asian soybean rust disease fungus</name>
    <dbReference type="NCBI Taxonomy" id="170000"/>
    <lineage>
        <taxon>Eukaryota</taxon>
        <taxon>Fungi</taxon>
        <taxon>Dikarya</taxon>
        <taxon>Basidiomycota</taxon>
        <taxon>Pucciniomycotina</taxon>
        <taxon>Pucciniomycetes</taxon>
        <taxon>Pucciniales</taxon>
        <taxon>Phakopsoraceae</taxon>
        <taxon>Phakopsora</taxon>
    </lineage>
</organism>
<dbReference type="GO" id="GO:0008233">
    <property type="term" value="F:peptidase activity"/>
    <property type="evidence" value="ECO:0007669"/>
    <property type="project" value="UniProtKB-KW"/>
</dbReference>
<reference evidence="5" key="1">
    <citation type="submission" date="2022-06" db="EMBL/GenBank/DDBJ databases">
        <authorList>
            <consortium name="SYNGENTA / RWTH Aachen University"/>
        </authorList>
    </citation>
    <scope>NUCLEOTIDE SEQUENCE</scope>
</reference>
<keyword evidence="3" id="KW-0645">Protease</keyword>
<protein>
    <recommendedName>
        <fullName evidence="3">Peptide hydrolase</fullName>
        <ecNumber evidence="3">3.4.-.-</ecNumber>
    </recommendedName>
</protein>